<feature type="binding site" evidence="6">
    <location>
        <position position="417"/>
    </location>
    <ligand>
        <name>Mg(2+)</name>
        <dbReference type="ChEBI" id="CHEBI:18420"/>
    </ligand>
</feature>
<keyword evidence="1 6" id="KW-0597">Phosphoprotein</keyword>
<dbReference type="EMBL" id="JAUSTP010000001">
    <property type="protein sequence ID" value="MDQ0188201.1"/>
    <property type="molecule type" value="Genomic_DNA"/>
</dbReference>
<evidence type="ECO:0000313" key="12">
    <source>
        <dbReference type="EMBL" id="MDQ0188201.1"/>
    </source>
</evidence>
<gene>
    <name evidence="6" type="primary">ppk</name>
    <name evidence="12" type="ORF">J2S03_000005</name>
</gene>
<dbReference type="EC" id="2.7.4.1" evidence="6 7"/>
<feature type="binding site" evidence="6">
    <location>
        <position position="604"/>
    </location>
    <ligand>
        <name>ATP</name>
        <dbReference type="ChEBI" id="CHEBI:30616"/>
    </ligand>
</feature>
<dbReference type="NCBIfam" id="NF003917">
    <property type="entry name" value="PRK05443.1-1"/>
    <property type="match status" value="1"/>
</dbReference>
<feature type="domain" description="Polyphosphate kinase N-terminal" evidence="9">
    <location>
        <begin position="10"/>
        <end position="116"/>
    </location>
</feature>
<dbReference type="Gene3D" id="1.20.58.310">
    <property type="entry name" value="Polyphosphate kinase N-terminal domain"/>
    <property type="match status" value="1"/>
</dbReference>
<dbReference type="Proteomes" id="UP001232973">
    <property type="component" value="Unassembled WGS sequence"/>
</dbReference>
<feature type="binding site" evidence="6">
    <location>
        <position position="387"/>
    </location>
    <ligand>
        <name>Mg(2+)</name>
        <dbReference type="ChEBI" id="CHEBI:18420"/>
    </ligand>
</feature>
<dbReference type="NCBIfam" id="TIGR03705">
    <property type="entry name" value="poly_P_kin"/>
    <property type="match status" value="1"/>
</dbReference>
<dbReference type="Gene3D" id="3.30.1840.10">
    <property type="entry name" value="Polyphosphate kinase middle domain"/>
    <property type="match status" value="1"/>
</dbReference>
<dbReference type="HAMAP" id="MF_00347">
    <property type="entry name" value="Polyphosphate_kinase"/>
    <property type="match status" value="1"/>
</dbReference>
<evidence type="ECO:0000259" key="9">
    <source>
        <dbReference type="Pfam" id="PF13089"/>
    </source>
</evidence>
<comment type="cofactor">
    <cofactor evidence="6">
        <name>Mg(2+)</name>
        <dbReference type="ChEBI" id="CHEBI:18420"/>
    </cofactor>
</comment>
<comment type="catalytic activity">
    <reaction evidence="6 7">
        <text>[phosphate](n) + ATP = [phosphate](n+1) + ADP</text>
        <dbReference type="Rhea" id="RHEA:19573"/>
        <dbReference type="Rhea" id="RHEA-COMP:9859"/>
        <dbReference type="Rhea" id="RHEA-COMP:14280"/>
        <dbReference type="ChEBI" id="CHEBI:16838"/>
        <dbReference type="ChEBI" id="CHEBI:30616"/>
        <dbReference type="ChEBI" id="CHEBI:456216"/>
        <dbReference type="EC" id="2.7.4.1"/>
    </reaction>
</comment>
<evidence type="ECO:0000256" key="3">
    <source>
        <dbReference type="ARBA" id="ARBA00022741"/>
    </source>
</evidence>
<dbReference type="PANTHER" id="PTHR30218:SF0">
    <property type="entry name" value="POLYPHOSPHATE KINASE"/>
    <property type="match status" value="1"/>
</dbReference>
<feature type="domain" description="Polyphosphate kinase C-terminal" evidence="11">
    <location>
        <begin position="343"/>
        <end position="506"/>
    </location>
</feature>
<dbReference type="SUPFAM" id="SSF56024">
    <property type="entry name" value="Phospholipase D/nuclease"/>
    <property type="match status" value="2"/>
</dbReference>
<evidence type="ECO:0000256" key="1">
    <source>
        <dbReference type="ARBA" id="ARBA00022553"/>
    </source>
</evidence>
<dbReference type="Pfam" id="PF13090">
    <property type="entry name" value="PP_kinase_C"/>
    <property type="match status" value="1"/>
</dbReference>
<organism evidence="12 13">
    <name type="scientific">Alicyclobacillus cycloheptanicus</name>
    <dbReference type="NCBI Taxonomy" id="1457"/>
    <lineage>
        <taxon>Bacteria</taxon>
        <taxon>Bacillati</taxon>
        <taxon>Bacillota</taxon>
        <taxon>Bacilli</taxon>
        <taxon>Bacillales</taxon>
        <taxon>Alicyclobacillaceae</taxon>
        <taxon>Alicyclobacillus</taxon>
    </lineage>
</organism>
<comment type="similarity">
    <text evidence="6 7">Belongs to the polyphosphate kinase 1 (PPK1) family.</text>
</comment>
<dbReference type="SUPFAM" id="SSF143724">
    <property type="entry name" value="PHP14-like"/>
    <property type="match status" value="1"/>
</dbReference>
<feature type="active site" description="Phosphohistidine intermediate" evidence="6">
    <location>
        <position position="447"/>
    </location>
</feature>
<sequence length="713" mass="81468">MNKFDDRTYFFNRELSWLAFNERVLAEAERRENPLFERLKFLSITASNLDEFFMVRVAGLKDQVKIGYAQPDNKTQMKPAEQLARIARQAHVQVKRMYEVYRDVLVPALSREGIRFRTPARLTRRQRAVVTDYFHRHVFPVLTPLAVDASHPFPLLANKGLNIAALLKVDASAQVSAAVDPLEAEDDLLYAVVPVPSVLPRCVEVPTAGGLTYVLLEEVIRAHLEALFPGHEVLESACFRITRNGDISVDEEHAEDLLEEIEKELKKRQRGDEVRLEVSHRMGRGLLAFLKDRLELSKDDIYWISGPIDLTYLSRFDALPGFDHLRFPPQLPQPPRDLIGEMEIFDAIKHKDILVFHPYESFEPVVHLVRQAADDPDVLAIKQTLYRVGRDSPVVEALARAAENGKQVTVLFELKARFDEENNIVWAKKLEEAGCHVIYGLVGLKTHSKITLVVRREGAELRRYVHLSTGNYNQATARLYTDIGLFTANEAFGYDASEFFNHLTGYGMTPSWRQIVTAPHGLKSAFLQFIRNEIEKTTPEHPGRIIAKMNSLTDKDIIMALYEASLAGVQIDLLVRGICCLRPGLPGVSENIRVSSIVGRFLEHSRIFYFRNGGEERFYLSSADWMTRNMINRVEILFPVLQHNLQERLRHILEIQLADNVNRYRLRSDGVYEMVVEEGKTLSSQQYFYEEAHQCAQERTAEGPRPLIPVTVV</sequence>
<evidence type="ECO:0000256" key="4">
    <source>
        <dbReference type="ARBA" id="ARBA00022777"/>
    </source>
</evidence>
<feature type="domain" description="Polyphosphate kinase middle" evidence="8">
    <location>
        <begin position="126"/>
        <end position="316"/>
    </location>
</feature>
<evidence type="ECO:0000313" key="13">
    <source>
        <dbReference type="Proteomes" id="UP001232973"/>
    </source>
</evidence>
<dbReference type="RefSeq" id="WP_274455623.1">
    <property type="nucleotide sequence ID" value="NZ_CP067097.1"/>
</dbReference>
<accession>A0ABT9XD28</accession>
<dbReference type="InterPro" id="IPR003414">
    <property type="entry name" value="PP_kinase"/>
</dbReference>
<keyword evidence="2 6" id="KW-0808">Transferase</keyword>
<keyword evidence="6" id="KW-0479">Metal-binding</keyword>
<dbReference type="InterPro" id="IPR036832">
    <property type="entry name" value="PPK_N_dom_sf"/>
</dbReference>
<dbReference type="InterPro" id="IPR036830">
    <property type="entry name" value="PP_kinase_middle_dom_sf"/>
</dbReference>
<dbReference type="PIRSF" id="PIRSF015589">
    <property type="entry name" value="PP_kinase"/>
    <property type="match status" value="1"/>
</dbReference>
<dbReference type="Pfam" id="PF13089">
    <property type="entry name" value="PP_kinase_N"/>
    <property type="match status" value="1"/>
</dbReference>
<dbReference type="NCBIfam" id="NF003920">
    <property type="entry name" value="PRK05443.2-1"/>
    <property type="match status" value="1"/>
</dbReference>
<dbReference type="GO" id="GO:0008976">
    <property type="term" value="F:polyphosphate kinase activity"/>
    <property type="evidence" value="ECO:0007669"/>
    <property type="project" value="UniProtKB-EC"/>
</dbReference>
<dbReference type="CDD" id="cd09165">
    <property type="entry name" value="PLDc_PaPPK1_C1_like"/>
    <property type="match status" value="1"/>
</dbReference>
<reference evidence="12 13" key="1">
    <citation type="submission" date="2023-07" db="EMBL/GenBank/DDBJ databases">
        <title>Genomic Encyclopedia of Type Strains, Phase IV (KMG-IV): sequencing the most valuable type-strain genomes for metagenomic binning, comparative biology and taxonomic classification.</title>
        <authorList>
            <person name="Goeker M."/>
        </authorList>
    </citation>
    <scope>NUCLEOTIDE SEQUENCE [LARGE SCALE GENOMIC DNA]</scope>
    <source>
        <strain evidence="12 13">DSM 4006</strain>
    </source>
</reference>
<keyword evidence="3 6" id="KW-0547">Nucleotide-binding</keyword>
<evidence type="ECO:0000256" key="7">
    <source>
        <dbReference type="RuleBase" id="RU003800"/>
    </source>
</evidence>
<dbReference type="PANTHER" id="PTHR30218">
    <property type="entry name" value="POLYPHOSPHATE KINASE"/>
    <property type="match status" value="1"/>
</dbReference>
<proteinExistence type="inferred from homology"/>
<dbReference type="Gene3D" id="3.30.870.10">
    <property type="entry name" value="Endonuclease Chain A"/>
    <property type="match status" value="2"/>
</dbReference>
<comment type="caution">
    <text evidence="12">The sequence shown here is derived from an EMBL/GenBank/DDBJ whole genome shotgun (WGS) entry which is preliminary data.</text>
</comment>
<dbReference type="InterPro" id="IPR025200">
    <property type="entry name" value="PPK_C_dom2"/>
</dbReference>
<dbReference type="CDD" id="cd09168">
    <property type="entry name" value="PLDc_PaPPK1_C2_like"/>
    <property type="match status" value="1"/>
</dbReference>
<dbReference type="InterPro" id="IPR025198">
    <property type="entry name" value="PPK_N_dom"/>
</dbReference>
<dbReference type="Pfam" id="PF17941">
    <property type="entry name" value="PP_kinase_C_1"/>
    <property type="match status" value="1"/>
</dbReference>
<dbReference type="InterPro" id="IPR041108">
    <property type="entry name" value="PP_kinase_C_1"/>
</dbReference>
<feature type="binding site" evidence="6">
    <location>
        <position position="48"/>
    </location>
    <ligand>
        <name>ATP</name>
        <dbReference type="ChEBI" id="CHEBI:30616"/>
    </ligand>
</feature>
<dbReference type="InterPro" id="IPR024953">
    <property type="entry name" value="PP_kinase_middle"/>
</dbReference>
<keyword evidence="6" id="KW-0460">Magnesium</keyword>
<evidence type="ECO:0000256" key="2">
    <source>
        <dbReference type="ARBA" id="ARBA00022679"/>
    </source>
</evidence>
<evidence type="ECO:0000256" key="5">
    <source>
        <dbReference type="ARBA" id="ARBA00022840"/>
    </source>
</evidence>
<keyword evidence="4 6" id="KW-0418">Kinase</keyword>
<comment type="function">
    <text evidence="6 7">Catalyzes the reversible transfer of the terminal phosphate of ATP to form a long-chain polyphosphate (polyP).</text>
</comment>
<name>A0ABT9XD28_9BACL</name>
<dbReference type="NCBIfam" id="NF003921">
    <property type="entry name" value="PRK05443.2-2"/>
    <property type="match status" value="1"/>
</dbReference>
<comment type="PTM">
    <text evidence="6 7">An intermediate of this reaction is the autophosphorylated ppk in which a phosphate is covalently linked to a histidine residue through a N-P bond.</text>
</comment>
<dbReference type="Pfam" id="PF02503">
    <property type="entry name" value="PP_kinase"/>
    <property type="match status" value="1"/>
</dbReference>
<dbReference type="SUPFAM" id="SSF140356">
    <property type="entry name" value="PPK N-terminal domain-like"/>
    <property type="match status" value="1"/>
</dbReference>
<feature type="binding site" evidence="6">
    <location>
        <position position="576"/>
    </location>
    <ligand>
        <name>ATP</name>
        <dbReference type="ChEBI" id="CHEBI:30616"/>
    </ligand>
</feature>
<feature type="domain" description="Polyphosphate kinase C-terminal" evidence="10">
    <location>
        <begin position="516"/>
        <end position="682"/>
    </location>
</feature>
<evidence type="ECO:0000256" key="6">
    <source>
        <dbReference type="HAMAP-Rule" id="MF_00347"/>
    </source>
</evidence>
<evidence type="ECO:0000259" key="10">
    <source>
        <dbReference type="Pfam" id="PF13090"/>
    </source>
</evidence>
<feature type="binding site" evidence="6">
    <location>
        <position position="480"/>
    </location>
    <ligand>
        <name>ATP</name>
        <dbReference type="ChEBI" id="CHEBI:30616"/>
    </ligand>
</feature>
<keyword evidence="13" id="KW-1185">Reference proteome</keyword>
<evidence type="ECO:0000259" key="11">
    <source>
        <dbReference type="Pfam" id="PF17941"/>
    </source>
</evidence>
<dbReference type="NCBIfam" id="NF003918">
    <property type="entry name" value="PRK05443.1-2"/>
    <property type="match status" value="1"/>
</dbReference>
<protein>
    <recommendedName>
        <fullName evidence="6 7">Polyphosphate kinase</fullName>
        <ecNumber evidence="6 7">2.7.4.1</ecNumber>
    </recommendedName>
    <alternativeName>
        <fullName evidence="6">ATP-polyphosphate phosphotransferase</fullName>
    </alternativeName>
    <alternativeName>
        <fullName evidence="6">Polyphosphoric acid kinase</fullName>
    </alternativeName>
</protein>
<evidence type="ECO:0000259" key="8">
    <source>
        <dbReference type="Pfam" id="PF02503"/>
    </source>
</evidence>
<keyword evidence="5 6" id="KW-0067">ATP-binding</keyword>